<dbReference type="EC" id="2.6.1.101" evidence="6"/>
<dbReference type="Pfam" id="PF01041">
    <property type="entry name" value="DegT_DnrJ_EryC1"/>
    <property type="match status" value="1"/>
</dbReference>
<evidence type="ECO:0000313" key="5">
    <source>
        <dbReference type="EMBL" id="OAA93671.1"/>
    </source>
</evidence>
<evidence type="ECO:0000256" key="2">
    <source>
        <dbReference type="ARBA" id="ARBA00022898"/>
    </source>
</evidence>
<dbReference type="InterPro" id="IPR000653">
    <property type="entry name" value="DegT/StrS_aminotransferase"/>
</dbReference>
<dbReference type="InterPro" id="IPR015422">
    <property type="entry name" value="PyrdxlP-dep_Trfase_small"/>
</dbReference>
<keyword evidence="5" id="KW-0808">Transferase</keyword>
<dbReference type="PANTHER" id="PTHR30244:SF34">
    <property type="entry name" value="DTDP-4-AMINO-4,6-DIDEOXYGALACTOSE TRANSAMINASE"/>
    <property type="match status" value="1"/>
</dbReference>
<dbReference type="Gene3D" id="3.40.640.10">
    <property type="entry name" value="Type I PLP-dependent aspartate aminotransferase-like (Major domain)"/>
    <property type="match status" value="1"/>
</dbReference>
<gene>
    <name evidence="5" type="primary">btrR</name>
    <name evidence="6" type="ORF">CLCOS_41890</name>
    <name evidence="5" type="ORF">WX73_04167</name>
</gene>
<dbReference type="InterPro" id="IPR015421">
    <property type="entry name" value="PyrdxlP-dep_Trfase_major"/>
</dbReference>
<dbReference type="Gene3D" id="3.90.1150.10">
    <property type="entry name" value="Aspartate Aminotransferase, domain 1"/>
    <property type="match status" value="1"/>
</dbReference>
<evidence type="ECO:0000256" key="1">
    <source>
        <dbReference type="ARBA" id="ARBA00001933"/>
    </source>
</evidence>
<dbReference type="FunFam" id="3.40.640.10:FF:000079">
    <property type="entry name" value="LPS biosynthesis protein"/>
    <property type="match status" value="1"/>
</dbReference>
<evidence type="ECO:0000256" key="4">
    <source>
        <dbReference type="RuleBase" id="RU004508"/>
    </source>
</evidence>
<dbReference type="InterPro" id="IPR015424">
    <property type="entry name" value="PyrdxlP-dep_Trfase"/>
</dbReference>
<accession>A0A166TGR3</accession>
<comment type="caution">
    <text evidence="5">The sequence shown here is derived from an EMBL/GenBank/DDBJ whole genome shotgun (WGS) entry which is preliminary data.</text>
</comment>
<dbReference type="SUPFAM" id="SSF53383">
    <property type="entry name" value="PLP-dependent transferases"/>
    <property type="match status" value="1"/>
</dbReference>
<dbReference type="PIRSF" id="PIRSF000390">
    <property type="entry name" value="PLP_StrS"/>
    <property type="match status" value="1"/>
</dbReference>
<evidence type="ECO:0000256" key="3">
    <source>
        <dbReference type="ARBA" id="ARBA00037999"/>
    </source>
</evidence>
<organism evidence="5 7">
    <name type="scientific">Clostridium coskatii</name>
    <dbReference type="NCBI Taxonomy" id="1705578"/>
    <lineage>
        <taxon>Bacteria</taxon>
        <taxon>Bacillati</taxon>
        <taxon>Bacillota</taxon>
        <taxon>Clostridia</taxon>
        <taxon>Eubacteriales</taxon>
        <taxon>Clostridiaceae</taxon>
        <taxon>Clostridium</taxon>
    </lineage>
</organism>
<keyword evidence="5" id="KW-0032">Aminotransferase</keyword>
<dbReference type="CDD" id="cd00616">
    <property type="entry name" value="AHBA_syn"/>
    <property type="match status" value="1"/>
</dbReference>
<comment type="cofactor">
    <cofactor evidence="1">
        <name>pyridoxal 5'-phosphate</name>
        <dbReference type="ChEBI" id="CHEBI:597326"/>
    </cofactor>
</comment>
<proteinExistence type="inferred from homology"/>
<protein>
    <submittedName>
        <fullName evidence="5">L-glutamine:2-deoxy-scyllo-inosose aminotransferase</fullName>
        <ecNumber evidence="5">2.6.1.100</ecNumber>
        <ecNumber evidence="6">2.6.1.101</ecNumber>
    </submittedName>
</protein>
<dbReference type="GO" id="GO:0030170">
    <property type="term" value="F:pyridoxal phosphate binding"/>
    <property type="evidence" value="ECO:0007669"/>
    <property type="project" value="TreeGrafter"/>
</dbReference>
<dbReference type="GO" id="GO:0008483">
    <property type="term" value="F:transaminase activity"/>
    <property type="evidence" value="ECO:0007669"/>
    <property type="project" value="UniProtKB-KW"/>
</dbReference>
<sequence>MNNSSFDEKSAREDIINRAGKFYHNKQSTNKFIPGKTYIPASGKVLDENDLANLIDASLDMWLTSGRYADMFEKKFSDFLSVKYCSLVNSGSSANLIALTALTSYKLGEKRLKPGDEVITVAAGFPTTVSPIIQNNLVPVFVDVDLKTYNIKADNIENAISDKTRAIILAHTLGNPFNLNVIMKLAKRYNLWVIEDNCDALGAEYNGKYTGTFGHISTYSFYPAHHITMGEGGAVVTNDLNLHNIIRSIRDWGRDCICSPGRDNFCGKRFSQQHGDLPFGYDHKYVYSHFGYNLKVTDMQAAIGVSQLKKLPKFIKKRRENYKKLYYGLKQFEEHLILPEPTENSEPSWFGFPITIRKNSKFNRNDIINFLEENKIGTRLLFAGNILKQPLFTENNIKYRAIGDLKNTDIVMNNTFWIGVWPGIDDERIKYIIDRFGNYLNK</sequence>
<keyword evidence="2 4" id="KW-0663">Pyridoxal phosphate</keyword>
<keyword evidence="8" id="KW-1185">Reference proteome</keyword>
<dbReference type="EMBL" id="LITQ01000011">
    <property type="protein sequence ID" value="OAA93671.1"/>
    <property type="molecule type" value="Genomic_DNA"/>
</dbReference>
<evidence type="ECO:0000313" key="8">
    <source>
        <dbReference type="Proteomes" id="UP000093694"/>
    </source>
</evidence>
<reference evidence="5 7" key="1">
    <citation type="journal article" date="2015" name="Biotechnol. Bioeng.">
        <title>Genome sequence and phenotypic characterization of Caulobacter segnis.</title>
        <authorList>
            <person name="Patel S."/>
            <person name="Fletcher B."/>
            <person name="Scott D.C."/>
            <person name="Ely B."/>
        </authorList>
    </citation>
    <scope>NUCLEOTIDE SEQUENCE [LARGE SCALE GENOMIC DNA]</scope>
    <source>
        <strain evidence="5 7">PS02</strain>
    </source>
</reference>
<reference evidence="6 8" key="2">
    <citation type="journal article" date="2016" name="Front. Microbiol.">
        <title>Industrial Acetogenic Biocatalysts: A Comparative Metabolic and Genomic Analysis.</title>
        <authorList>
            <person name="Bengelsdorf F."/>
            <person name="Poehlein A."/>
            <person name="Sonja S."/>
            <person name="Erz C."/>
            <person name="Hummel T."/>
            <person name="Hoffmeister S."/>
            <person name="Daniel R."/>
            <person name="Durre P."/>
        </authorList>
    </citation>
    <scope>NUCLEOTIDE SEQUENCE [LARGE SCALE GENOMIC DNA]</scope>
    <source>
        <strain evidence="6 8">PTA-10522</strain>
    </source>
</reference>
<dbReference type="RefSeq" id="WP_063600814.1">
    <property type="nucleotide sequence ID" value="NZ_LITQ01000011.1"/>
</dbReference>
<evidence type="ECO:0000313" key="7">
    <source>
        <dbReference type="Proteomes" id="UP000077384"/>
    </source>
</evidence>
<name>A0A166TGR3_9CLOT</name>
<dbReference type="GO" id="GO:0000271">
    <property type="term" value="P:polysaccharide biosynthetic process"/>
    <property type="evidence" value="ECO:0007669"/>
    <property type="project" value="TreeGrafter"/>
</dbReference>
<dbReference type="PATRIC" id="fig|1705578.3.peg.4278"/>
<dbReference type="Proteomes" id="UP000077384">
    <property type="component" value="Unassembled WGS sequence"/>
</dbReference>
<dbReference type="PANTHER" id="PTHR30244">
    <property type="entry name" value="TRANSAMINASE"/>
    <property type="match status" value="1"/>
</dbReference>
<comment type="similarity">
    <text evidence="3 4">Belongs to the DegT/DnrJ/EryC1 family.</text>
</comment>
<evidence type="ECO:0000313" key="6">
    <source>
        <dbReference type="EMBL" id="OBR89967.1"/>
    </source>
</evidence>
<dbReference type="AlphaFoldDB" id="A0A166TGR3"/>
<dbReference type="Proteomes" id="UP000093694">
    <property type="component" value="Unassembled WGS sequence"/>
</dbReference>
<dbReference type="EC" id="2.6.1.100" evidence="5"/>
<dbReference type="NCBIfam" id="NF011936">
    <property type="entry name" value="PRK15407.1"/>
    <property type="match status" value="1"/>
</dbReference>
<dbReference type="EMBL" id="LROR01000106">
    <property type="protein sequence ID" value="OBR89967.1"/>
    <property type="molecule type" value="Genomic_DNA"/>
</dbReference>